<dbReference type="InterPro" id="IPR027417">
    <property type="entry name" value="P-loop_NTPase"/>
</dbReference>
<dbReference type="Pfam" id="PF01695">
    <property type="entry name" value="IstB_IS21"/>
    <property type="match status" value="1"/>
</dbReference>
<gene>
    <name evidence="2" type="ORF">RsS93_50360</name>
</gene>
<proteinExistence type="predicted"/>
<dbReference type="InterPro" id="IPR002611">
    <property type="entry name" value="IstB_ATP-bd"/>
</dbReference>
<name>A0ABQ0ZAL7_9HYPH</name>
<feature type="domain" description="IstB-like ATP-binding" evidence="1">
    <location>
        <begin position="25"/>
        <end position="79"/>
    </location>
</feature>
<organism evidence="2 3">
    <name type="scientific">Rhizobium dioscoreae</name>
    <dbReference type="NCBI Taxonomy" id="2653122"/>
    <lineage>
        <taxon>Bacteria</taxon>
        <taxon>Pseudomonadati</taxon>
        <taxon>Pseudomonadota</taxon>
        <taxon>Alphaproteobacteria</taxon>
        <taxon>Hyphomicrobiales</taxon>
        <taxon>Rhizobiaceae</taxon>
        <taxon>Rhizobium/Agrobacterium group</taxon>
        <taxon>Rhizobium</taxon>
    </lineage>
</organism>
<protein>
    <recommendedName>
        <fullName evidence="1">IstB-like ATP-binding domain-containing protein</fullName>
    </recommendedName>
</protein>
<keyword evidence="3" id="KW-1185">Reference proteome</keyword>
<dbReference type="Proteomes" id="UP000390335">
    <property type="component" value="Unassembled WGS sequence"/>
</dbReference>
<evidence type="ECO:0000259" key="1">
    <source>
        <dbReference type="Pfam" id="PF01695"/>
    </source>
</evidence>
<sequence>MWRTRRLAVVGLNEGVDFLDEVLGDDERSATIFTIQLPISVWHGVIGDPTYPDAILDGLVHNAHRIELSGDSLRRNLPRKA</sequence>
<reference evidence="2 3" key="1">
    <citation type="journal article" date="2020" name="Genome Biol. Evol.">
        <title>Rhizobium dioscoreae sp. nov., a plant growth-promoting bacterium isolated from yam (Dioscorea species).</title>
        <authorList>
            <person name="Ouyabe M."/>
            <person name="Tanaka N."/>
            <person name="Shiwa Y."/>
            <person name="Fujita N."/>
            <person name="Kikuno H."/>
            <person name="Babil P."/>
            <person name="Shiwachi H."/>
        </authorList>
    </citation>
    <scope>NUCLEOTIDE SEQUENCE [LARGE SCALE GENOMIC DNA]</scope>
    <source>
        <strain evidence="2 3">S-93</strain>
    </source>
</reference>
<comment type="caution">
    <text evidence="2">The sequence shown here is derived from an EMBL/GenBank/DDBJ whole genome shotgun (WGS) entry which is preliminary data.</text>
</comment>
<dbReference type="EMBL" id="BLAJ01000007">
    <property type="protein sequence ID" value="GES52422.1"/>
    <property type="molecule type" value="Genomic_DNA"/>
</dbReference>
<accession>A0ABQ0ZAL7</accession>
<evidence type="ECO:0000313" key="2">
    <source>
        <dbReference type="EMBL" id="GES52422.1"/>
    </source>
</evidence>
<evidence type="ECO:0000313" key="3">
    <source>
        <dbReference type="Proteomes" id="UP000390335"/>
    </source>
</evidence>
<dbReference type="Gene3D" id="3.40.50.300">
    <property type="entry name" value="P-loop containing nucleotide triphosphate hydrolases"/>
    <property type="match status" value="1"/>
</dbReference>